<dbReference type="eggNOG" id="COG3520">
    <property type="taxonomic scope" value="Bacteria"/>
</dbReference>
<sequence length="341" mass="38873">MGNTSGFTTFDLTPDDIHFTSEKVDILQQQARSYDFYQLVELLQRLADQDPDSEDWETNCRLLFKSNPSLGFAASDISKLELLEQGGFCLETTFFGLNGAQSPLPGFLLEQIATESETGVRRHFLDFFNNRLLALVYRIWRKYRYYIRFQENASDGFSSQLFAFVGLADDELRGETAINWGKMLSYAGTLAGRSRSPQVVAGIIAHCFDLERVSIRQWEERSVIIPTQQRMCLGMVNSALGESTIIGSKVRDCTGKFVIEIKGLTQDRFNDFLPSGKEYQSFCKLVEFILREQMAFDLELELKKEEVPLLKLGKDSTMSLGWSSFLGQVDKDRKVCIQVRQ</sequence>
<dbReference type="Pfam" id="PF06996">
    <property type="entry name" value="T6SS_TssG"/>
    <property type="match status" value="1"/>
</dbReference>
<dbReference type="RefSeq" id="WP_036789761.1">
    <property type="nucleotide sequence ID" value="NZ_LN794353.1"/>
</dbReference>
<dbReference type="AlphaFoldDB" id="A0A0B7JFX4"/>
<accession>A0A2T3KIT6</accession>
<dbReference type="EMBL" id="PYNF01000006">
    <property type="protein sequence ID" value="PSU99228.1"/>
    <property type="molecule type" value="Genomic_DNA"/>
</dbReference>
<reference evidence="1 2" key="1">
    <citation type="submission" date="2018-01" db="EMBL/GenBank/DDBJ databases">
        <title>Whole genome sequencing of Histamine producing bacteria.</title>
        <authorList>
            <person name="Butler K."/>
        </authorList>
    </citation>
    <scope>NUCLEOTIDE SEQUENCE [LARGE SCALE GENOMIC DNA]</scope>
    <source>
        <strain evidence="1 2">FS-7.2</strain>
    </source>
</reference>
<evidence type="ECO:0000313" key="2">
    <source>
        <dbReference type="Proteomes" id="UP000241426"/>
    </source>
</evidence>
<gene>
    <name evidence="1" type="primary">tssG</name>
    <name evidence="1" type="ORF">C9J27_09690</name>
</gene>
<protein>
    <submittedName>
        <fullName evidence="1">Type VI secretion system baseplate subunit TssG</fullName>
    </submittedName>
</protein>
<accession>A0A0B7JFX4</accession>
<name>A0A0B7JFX4_9GAMM</name>
<dbReference type="Proteomes" id="UP000241426">
    <property type="component" value="Unassembled WGS sequence"/>
</dbReference>
<comment type="caution">
    <text evidence="1">The sequence shown here is derived from an EMBL/GenBank/DDBJ whole genome shotgun (WGS) entry which is preliminary data.</text>
</comment>
<dbReference type="PANTHER" id="PTHR35564:SF3">
    <property type="entry name" value="TYPE VI SECRETION SYSTEM BASEPLATE SUBUNIT TSSG"/>
    <property type="match status" value="1"/>
</dbReference>
<organism evidence="1 2">
    <name type="scientific">Photobacterium kishitanii</name>
    <dbReference type="NCBI Taxonomy" id="318456"/>
    <lineage>
        <taxon>Bacteria</taxon>
        <taxon>Pseudomonadati</taxon>
        <taxon>Pseudomonadota</taxon>
        <taxon>Gammaproteobacteria</taxon>
        <taxon>Vibrionales</taxon>
        <taxon>Vibrionaceae</taxon>
        <taxon>Photobacterium</taxon>
    </lineage>
</organism>
<dbReference type="InterPro" id="IPR010732">
    <property type="entry name" value="T6SS_TssG-like"/>
</dbReference>
<evidence type="ECO:0000313" key="1">
    <source>
        <dbReference type="EMBL" id="PSU99228.1"/>
    </source>
</evidence>
<dbReference type="PANTHER" id="PTHR35564">
    <property type="match status" value="1"/>
</dbReference>
<proteinExistence type="predicted"/>
<dbReference type="NCBIfam" id="TIGR03347">
    <property type="entry name" value="VI_chp_1"/>
    <property type="match status" value="1"/>
</dbReference>
<dbReference type="GeneID" id="29945996"/>